<dbReference type="STRING" id="413882.AAW51_4044"/>
<dbReference type="InterPro" id="IPR016123">
    <property type="entry name" value="Mog1/PsbP_a/b/a-sand"/>
</dbReference>
<evidence type="ECO:0008006" key="3">
    <source>
        <dbReference type="Google" id="ProtNLM"/>
    </source>
</evidence>
<name>A0A0G3BW30_9BURK</name>
<organism evidence="1 2">
    <name type="scientific">Caldimonas brevitalea</name>
    <dbReference type="NCBI Taxonomy" id="413882"/>
    <lineage>
        <taxon>Bacteria</taxon>
        <taxon>Pseudomonadati</taxon>
        <taxon>Pseudomonadota</taxon>
        <taxon>Betaproteobacteria</taxon>
        <taxon>Burkholderiales</taxon>
        <taxon>Sphaerotilaceae</taxon>
        <taxon>Caldimonas</taxon>
    </lineage>
</organism>
<gene>
    <name evidence="1" type="ORF">AAW51_4044</name>
</gene>
<sequence length="151" mass="16331">MQNIGEGSLDIPGEWHNRTVNVFTAQGPGVPGLSVTVNRDRLPFQTTLNDYTQQQSHKLAQQLKGWELIDEVSLEVDGRAARQLEFSWETDDAGPVHQVLLCVADGQTLLNLAASFGGRMSEAQVAEAKRILHSFRFAAPEDAGSAASSAA</sequence>
<dbReference type="RefSeq" id="WP_047196039.1">
    <property type="nucleotide sequence ID" value="NZ_CP011371.1"/>
</dbReference>
<protein>
    <recommendedName>
        <fullName evidence="3">DUF1795 domain-containing protein</fullName>
    </recommendedName>
</protein>
<dbReference type="AlphaFoldDB" id="A0A0G3BW30"/>
<dbReference type="OrthoDB" id="8775251at2"/>
<dbReference type="Gene3D" id="3.40.1000.10">
    <property type="entry name" value="Mog1/PsbP, alpha/beta/alpha sandwich"/>
    <property type="match status" value="1"/>
</dbReference>
<dbReference type="InterPro" id="IPR014894">
    <property type="entry name" value="DcrB/EagT6"/>
</dbReference>
<evidence type="ECO:0000313" key="2">
    <source>
        <dbReference type="Proteomes" id="UP000035352"/>
    </source>
</evidence>
<accession>A0A0G3BW30</accession>
<dbReference type="Pfam" id="PF08786">
    <property type="entry name" value="DcrB"/>
    <property type="match status" value="1"/>
</dbReference>
<evidence type="ECO:0000313" key="1">
    <source>
        <dbReference type="EMBL" id="AKJ30735.1"/>
    </source>
</evidence>
<reference evidence="1 2" key="1">
    <citation type="submission" date="2015-05" db="EMBL/GenBank/DDBJ databases">
        <authorList>
            <person name="Tang B."/>
            <person name="Yu Y."/>
        </authorList>
    </citation>
    <scope>NUCLEOTIDE SEQUENCE [LARGE SCALE GENOMIC DNA]</scope>
    <source>
        <strain evidence="1 2">DSM 7029</strain>
    </source>
</reference>
<dbReference type="EMBL" id="CP011371">
    <property type="protein sequence ID" value="AKJ30735.1"/>
    <property type="molecule type" value="Genomic_DNA"/>
</dbReference>
<dbReference type="Proteomes" id="UP000035352">
    <property type="component" value="Chromosome"/>
</dbReference>
<dbReference type="KEGG" id="pbh:AAW51_4044"/>
<dbReference type="SUPFAM" id="SSF55724">
    <property type="entry name" value="Mog1p/PsbP-like"/>
    <property type="match status" value="1"/>
</dbReference>
<proteinExistence type="predicted"/>
<keyword evidence="2" id="KW-1185">Reference proteome</keyword>